<feature type="transmembrane region" description="Helical" evidence="2">
    <location>
        <begin position="178"/>
        <end position="195"/>
    </location>
</feature>
<dbReference type="AlphaFoldDB" id="A0A7X0IDP6"/>
<feature type="transmembrane region" description="Helical" evidence="2">
    <location>
        <begin position="201"/>
        <end position="222"/>
    </location>
</feature>
<evidence type="ECO:0008006" key="5">
    <source>
        <dbReference type="Google" id="ProtNLM"/>
    </source>
</evidence>
<evidence type="ECO:0000313" key="4">
    <source>
        <dbReference type="Proteomes" id="UP000555564"/>
    </source>
</evidence>
<feature type="compositionally biased region" description="Pro residues" evidence="1">
    <location>
        <begin position="8"/>
        <end position="24"/>
    </location>
</feature>
<feature type="region of interest" description="Disordered" evidence="1">
    <location>
        <begin position="1"/>
        <end position="93"/>
    </location>
</feature>
<feature type="transmembrane region" description="Helical" evidence="2">
    <location>
        <begin position="136"/>
        <end position="158"/>
    </location>
</feature>
<feature type="compositionally biased region" description="Low complexity" evidence="1">
    <location>
        <begin position="25"/>
        <end position="34"/>
    </location>
</feature>
<evidence type="ECO:0000313" key="3">
    <source>
        <dbReference type="EMBL" id="MBB6473236.1"/>
    </source>
</evidence>
<organism evidence="3 4">
    <name type="scientific">Sphaerisporangium rubeum</name>
    <dbReference type="NCBI Taxonomy" id="321317"/>
    <lineage>
        <taxon>Bacteria</taxon>
        <taxon>Bacillati</taxon>
        <taxon>Actinomycetota</taxon>
        <taxon>Actinomycetes</taxon>
        <taxon>Streptosporangiales</taxon>
        <taxon>Streptosporangiaceae</taxon>
        <taxon>Sphaerisporangium</taxon>
    </lineage>
</organism>
<dbReference type="Proteomes" id="UP000555564">
    <property type="component" value="Unassembled WGS sequence"/>
</dbReference>
<name>A0A7X0IDP6_9ACTN</name>
<gene>
    <name evidence="3" type="ORF">BJ992_002667</name>
</gene>
<keyword evidence="2" id="KW-0472">Membrane</keyword>
<dbReference type="RefSeq" id="WP_246496628.1">
    <property type="nucleotide sequence ID" value="NZ_BAAALO010000005.1"/>
</dbReference>
<sequence>MEADGVPDTPPEFAPSPSPASTPKPRPRTMSSPSPRIPGTPSTSAPDTPRPDISNTDLHGVTDIASHDMPDPAPPAVSGGASHDVTGTTPAHMADTTAQRGGYRVARWITDVFAPQVLVIGMPPVVGLLSDGWRGAAWGLVASALCGGVPAAVIAAGVRSGRLDSHHIVDRSLRTRPLLVAVAAVLAALALLSVLGAPTLLLATVGAMLAGLAVTVPVTLWWKISFHAAVTAGTVVVFSHVLPPTPTLAAGTLITAAVCWSRIRVTHHTLPQVLAGVAAGATPAWLVLTLAGT</sequence>
<comment type="caution">
    <text evidence="3">The sequence shown here is derived from an EMBL/GenBank/DDBJ whole genome shotgun (WGS) entry which is preliminary data.</text>
</comment>
<accession>A0A7X0IDP6</accession>
<protein>
    <recommendedName>
        <fullName evidence="5">Phosphatase PAP2 family protein</fullName>
    </recommendedName>
</protein>
<evidence type="ECO:0000256" key="1">
    <source>
        <dbReference type="SAM" id="MobiDB-lite"/>
    </source>
</evidence>
<keyword evidence="2" id="KW-0812">Transmembrane</keyword>
<reference evidence="3 4" key="1">
    <citation type="submission" date="2020-08" db="EMBL/GenBank/DDBJ databases">
        <title>Sequencing the genomes of 1000 actinobacteria strains.</title>
        <authorList>
            <person name="Klenk H.-P."/>
        </authorList>
    </citation>
    <scope>NUCLEOTIDE SEQUENCE [LARGE SCALE GENOMIC DNA]</scope>
    <source>
        <strain evidence="3 4">DSM 44936</strain>
    </source>
</reference>
<dbReference type="EMBL" id="JACHIU010000001">
    <property type="protein sequence ID" value="MBB6473236.1"/>
    <property type="molecule type" value="Genomic_DNA"/>
</dbReference>
<evidence type="ECO:0000256" key="2">
    <source>
        <dbReference type="SAM" id="Phobius"/>
    </source>
</evidence>
<keyword evidence="4" id="KW-1185">Reference proteome</keyword>
<keyword evidence="2" id="KW-1133">Transmembrane helix</keyword>
<proteinExistence type="predicted"/>